<keyword evidence="9" id="KW-1185">Reference proteome</keyword>
<dbReference type="GO" id="GO:0003964">
    <property type="term" value="F:RNA-directed DNA polymerase activity"/>
    <property type="evidence" value="ECO:0007669"/>
    <property type="project" value="UniProtKB-KW"/>
</dbReference>
<reference evidence="8" key="1">
    <citation type="submission" date="2018-05" db="EMBL/GenBank/DDBJ databases">
        <title>Draft genome of Mucuna pruriens seed.</title>
        <authorList>
            <person name="Nnadi N.E."/>
            <person name="Vos R."/>
            <person name="Hasami M.H."/>
            <person name="Devisetty U.K."/>
            <person name="Aguiy J.C."/>
        </authorList>
    </citation>
    <scope>NUCLEOTIDE SEQUENCE [LARGE SCALE GENOMIC DNA]</scope>
    <source>
        <strain evidence="8">JCA_2017</strain>
    </source>
</reference>
<keyword evidence="4" id="KW-0255">Endonuclease</keyword>
<dbReference type="EMBL" id="QJKJ01000601">
    <property type="protein sequence ID" value="RDY11641.1"/>
    <property type="molecule type" value="Genomic_DNA"/>
</dbReference>
<evidence type="ECO:0000256" key="3">
    <source>
        <dbReference type="ARBA" id="ARBA00022722"/>
    </source>
</evidence>
<keyword evidence="6" id="KW-0695">RNA-directed DNA polymerase</keyword>
<comment type="caution">
    <text evidence="8">The sequence shown here is derived from an EMBL/GenBank/DDBJ whole genome shotgun (WGS) entry which is preliminary data.</text>
</comment>
<evidence type="ECO:0000256" key="2">
    <source>
        <dbReference type="ARBA" id="ARBA00022695"/>
    </source>
</evidence>
<keyword evidence="3" id="KW-0540">Nuclease</keyword>
<sequence length="227" mass="27047">MEPAQMNYTTTEKELLVIVFALDKFRAYLLGSKVIVFSDHVALKYLLKKQDAKPRLIQDRKGVDNTIVDHLSHIKRKFDLVPIRDNFPNEQLLLVVHTQPWFADICNFFVASTFPLGASKYYKEKIQSDAKHYIWDDPYLWRCYNDRILRSDWSSIFAILHLEGHYRSTWKARKVLECGFYWPTIFRDSHQFVSTYEQCQKARMAISRRNEMLNNRSYFVKSLTFEV</sequence>
<protein>
    <submittedName>
        <fullName evidence="8">Retrovirus-related Pol polyprotein from transposon 17.6</fullName>
    </submittedName>
</protein>
<feature type="non-terminal residue" evidence="8">
    <location>
        <position position="1"/>
    </location>
</feature>
<name>A0A371I9D9_MUCPR</name>
<dbReference type="GO" id="GO:0016787">
    <property type="term" value="F:hydrolase activity"/>
    <property type="evidence" value="ECO:0007669"/>
    <property type="project" value="UniProtKB-KW"/>
</dbReference>
<accession>A0A371I9D9</accession>
<dbReference type="InterPro" id="IPR043502">
    <property type="entry name" value="DNA/RNA_pol_sf"/>
</dbReference>
<evidence type="ECO:0000313" key="9">
    <source>
        <dbReference type="Proteomes" id="UP000257109"/>
    </source>
</evidence>
<evidence type="ECO:0000256" key="5">
    <source>
        <dbReference type="ARBA" id="ARBA00022801"/>
    </source>
</evidence>
<dbReference type="PANTHER" id="PTHR34072">
    <property type="entry name" value="ENZYMATIC POLYPROTEIN-RELATED"/>
    <property type="match status" value="1"/>
</dbReference>
<dbReference type="AlphaFoldDB" id="A0A371I9D9"/>
<evidence type="ECO:0000259" key="7">
    <source>
        <dbReference type="Pfam" id="PF17917"/>
    </source>
</evidence>
<dbReference type="InterPro" id="IPR041373">
    <property type="entry name" value="RT_RNaseH"/>
</dbReference>
<dbReference type="SUPFAM" id="SSF56672">
    <property type="entry name" value="DNA/RNA polymerases"/>
    <property type="match status" value="1"/>
</dbReference>
<dbReference type="Pfam" id="PF17917">
    <property type="entry name" value="RT_RNaseH"/>
    <property type="match status" value="1"/>
</dbReference>
<dbReference type="OrthoDB" id="10055717at2759"/>
<evidence type="ECO:0000256" key="4">
    <source>
        <dbReference type="ARBA" id="ARBA00022759"/>
    </source>
</evidence>
<keyword evidence="5" id="KW-0378">Hydrolase</keyword>
<evidence type="ECO:0000256" key="1">
    <source>
        <dbReference type="ARBA" id="ARBA00022679"/>
    </source>
</evidence>
<feature type="domain" description="Reverse transcriptase RNase H-like" evidence="7">
    <location>
        <begin position="2"/>
        <end position="57"/>
    </location>
</feature>
<evidence type="ECO:0000313" key="8">
    <source>
        <dbReference type="EMBL" id="RDY11641.1"/>
    </source>
</evidence>
<dbReference type="GO" id="GO:0004519">
    <property type="term" value="F:endonuclease activity"/>
    <property type="evidence" value="ECO:0007669"/>
    <property type="project" value="UniProtKB-KW"/>
</dbReference>
<dbReference type="Gene3D" id="1.10.340.70">
    <property type="match status" value="1"/>
</dbReference>
<keyword evidence="2" id="KW-0548">Nucleotidyltransferase</keyword>
<proteinExistence type="predicted"/>
<evidence type="ECO:0000256" key="6">
    <source>
        <dbReference type="ARBA" id="ARBA00022918"/>
    </source>
</evidence>
<organism evidence="8 9">
    <name type="scientific">Mucuna pruriens</name>
    <name type="common">Velvet bean</name>
    <name type="synonym">Dolichos pruriens</name>
    <dbReference type="NCBI Taxonomy" id="157652"/>
    <lineage>
        <taxon>Eukaryota</taxon>
        <taxon>Viridiplantae</taxon>
        <taxon>Streptophyta</taxon>
        <taxon>Embryophyta</taxon>
        <taxon>Tracheophyta</taxon>
        <taxon>Spermatophyta</taxon>
        <taxon>Magnoliopsida</taxon>
        <taxon>eudicotyledons</taxon>
        <taxon>Gunneridae</taxon>
        <taxon>Pentapetalae</taxon>
        <taxon>rosids</taxon>
        <taxon>fabids</taxon>
        <taxon>Fabales</taxon>
        <taxon>Fabaceae</taxon>
        <taxon>Papilionoideae</taxon>
        <taxon>50 kb inversion clade</taxon>
        <taxon>NPAAA clade</taxon>
        <taxon>indigoferoid/millettioid clade</taxon>
        <taxon>Phaseoleae</taxon>
        <taxon>Mucuna</taxon>
    </lineage>
</organism>
<dbReference type="PANTHER" id="PTHR34072:SF57">
    <property type="entry name" value="RNA-DIRECTED DNA POLYMERASE"/>
    <property type="match status" value="1"/>
</dbReference>
<dbReference type="CDD" id="cd09274">
    <property type="entry name" value="RNase_HI_RT_Ty3"/>
    <property type="match status" value="1"/>
</dbReference>
<gene>
    <name evidence="8" type="primary">pol</name>
    <name evidence="8" type="ORF">CR513_03631</name>
</gene>
<dbReference type="Proteomes" id="UP000257109">
    <property type="component" value="Unassembled WGS sequence"/>
</dbReference>
<keyword evidence="1" id="KW-0808">Transferase</keyword>